<gene>
    <name evidence="4" type="ORF">GGR14_003569</name>
</gene>
<accession>A0A7W6N083</accession>
<dbReference type="InterPro" id="IPR006860">
    <property type="entry name" value="FecR"/>
</dbReference>
<dbReference type="FunFam" id="2.60.120.1440:FF:000001">
    <property type="entry name" value="Putative anti-sigma factor"/>
    <property type="match status" value="1"/>
</dbReference>
<dbReference type="InterPro" id="IPR032508">
    <property type="entry name" value="FecR_C"/>
</dbReference>
<dbReference type="RefSeq" id="WP_124315656.1">
    <property type="nucleotide sequence ID" value="NZ_AP028155.1"/>
</dbReference>
<dbReference type="Pfam" id="PF04773">
    <property type="entry name" value="FecR"/>
    <property type="match status" value="1"/>
</dbReference>
<feature type="domain" description="Protein FecR C-terminal" evidence="3">
    <location>
        <begin position="319"/>
        <end position="388"/>
    </location>
</feature>
<dbReference type="EMBL" id="JACIES010000012">
    <property type="protein sequence ID" value="MBB4027755.1"/>
    <property type="molecule type" value="Genomic_DNA"/>
</dbReference>
<dbReference type="Proteomes" id="UP000546007">
    <property type="component" value="Unassembled WGS sequence"/>
</dbReference>
<proteinExistence type="predicted"/>
<sequence length="389" mass="45282">MEIQNNDRIKQLSVRYVKGELSEGEMDELKRWRDERAEHEELFRNVVSMERLESGIRRFVKTPEQQELEWNRILSRTVRKKRRSRKMVWMRYAALFILPLLVGGIVYFSWDTARETGPEMISPRIVPGVSIAELVLPDGTKVMLDREMDRALEEGVRNSGDTLNYTEVASGRVQDSCEIYHTLRVPRGGEYTLVLADGTTVYLNAESELRFPKQFRGKNRKVYLTGEGYFDVQRNEKQPFIVEAQQVEVRVLGTSFGVRAYTKEENVLTTLIQGRVNVEADGQQVELNPGQQADFNRGNDRLTVAEVDVEQYVGWKDGRLVFDNKPLEFILEELGRWYSFDVFYTNKELKEIPYSLNIKKHEDIAHVLKFIERTGKVKFEVNKNTIIVK</sequence>
<reference evidence="4 5" key="1">
    <citation type="submission" date="2020-08" db="EMBL/GenBank/DDBJ databases">
        <title>Genomic Encyclopedia of Type Strains, Phase IV (KMG-IV): sequencing the most valuable type-strain genomes for metagenomic binning, comparative biology and taxonomic classification.</title>
        <authorList>
            <person name="Goeker M."/>
        </authorList>
    </citation>
    <scope>NUCLEOTIDE SEQUENCE [LARGE SCALE GENOMIC DNA]</scope>
    <source>
        <strain evidence="4 5">DSM 105721</strain>
    </source>
</reference>
<protein>
    <submittedName>
        <fullName evidence="4">Ferric-dicitrate binding protein FerR (Iron transport regulator)</fullName>
    </submittedName>
</protein>
<dbReference type="AlphaFoldDB" id="A0A7W6N083"/>
<dbReference type="PANTHER" id="PTHR30273">
    <property type="entry name" value="PERIPLASMIC SIGNAL SENSOR AND SIGMA FACTOR ACTIVATOR FECR-RELATED"/>
    <property type="match status" value="1"/>
</dbReference>
<dbReference type="PANTHER" id="PTHR30273:SF2">
    <property type="entry name" value="PROTEIN FECR"/>
    <property type="match status" value="1"/>
</dbReference>
<keyword evidence="5" id="KW-1185">Reference proteome</keyword>
<feature type="transmembrane region" description="Helical" evidence="1">
    <location>
        <begin position="89"/>
        <end position="110"/>
    </location>
</feature>
<organism evidence="4 5">
    <name type="scientific">Butyricimonas faecihominis</name>
    <dbReference type="NCBI Taxonomy" id="1472416"/>
    <lineage>
        <taxon>Bacteria</taxon>
        <taxon>Pseudomonadati</taxon>
        <taxon>Bacteroidota</taxon>
        <taxon>Bacteroidia</taxon>
        <taxon>Bacteroidales</taxon>
        <taxon>Odoribacteraceae</taxon>
        <taxon>Butyricimonas</taxon>
    </lineage>
</organism>
<evidence type="ECO:0000313" key="5">
    <source>
        <dbReference type="Proteomes" id="UP000546007"/>
    </source>
</evidence>
<evidence type="ECO:0000256" key="1">
    <source>
        <dbReference type="SAM" id="Phobius"/>
    </source>
</evidence>
<name>A0A7W6N083_9BACT</name>
<feature type="domain" description="FecR protein" evidence="2">
    <location>
        <begin position="182"/>
        <end position="276"/>
    </location>
</feature>
<dbReference type="Gene3D" id="2.60.120.1440">
    <property type="match status" value="1"/>
</dbReference>
<comment type="caution">
    <text evidence="4">The sequence shown here is derived from an EMBL/GenBank/DDBJ whole genome shotgun (WGS) entry which is preliminary data.</text>
</comment>
<evidence type="ECO:0000259" key="2">
    <source>
        <dbReference type="Pfam" id="PF04773"/>
    </source>
</evidence>
<evidence type="ECO:0000259" key="3">
    <source>
        <dbReference type="Pfam" id="PF16344"/>
    </source>
</evidence>
<dbReference type="Pfam" id="PF16344">
    <property type="entry name" value="FecR_C"/>
    <property type="match status" value="1"/>
</dbReference>
<keyword evidence="1" id="KW-1133">Transmembrane helix</keyword>
<dbReference type="GeneID" id="93099805"/>
<evidence type="ECO:0000313" key="4">
    <source>
        <dbReference type="EMBL" id="MBB4027755.1"/>
    </source>
</evidence>
<dbReference type="InterPro" id="IPR012373">
    <property type="entry name" value="Ferrdict_sens_TM"/>
</dbReference>
<dbReference type="Gene3D" id="3.55.50.30">
    <property type="match status" value="1"/>
</dbReference>
<keyword evidence="1" id="KW-0472">Membrane</keyword>
<dbReference type="GO" id="GO:0016989">
    <property type="term" value="F:sigma factor antagonist activity"/>
    <property type="evidence" value="ECO:0007669"/>
    <property type="project" value="TreeGrafter"/>
</dbReference>
<keyword evidence="1" id="KW-0812">Transmembrane</keyword>
<dbReference type="OrthoDB" id="772265at2"/>